<feature type="compositionally biased region" description="Basic and acidic residues" evidence="1">
    <location>
        <begin position="667"/>
        <end position="678"/>
    </location>
</feature>
<organism evidence="2 3">
    <name type="scientific">Pocillopora damicornis</name>
    <name type="common">Cauliflower coral</name>
    <name type="synonym">Millepora damicornis</name>
    <dbReference type="NCBI Taxonomy" id="46731"/>
    <lineage>
        <taxon>Eukaryota</taxon>
        <taxon>Metazoa</taxon>
        <taxon>Cnidaria</taxon>
        <taxon>Anthozoa</taxon>
        <taxon>Hexacorallia</taxon>
        <taxon>Scleractinia</taxon>
        <taxon>Astrocoeniina</taxon>
        <taxon>Pocilloporidae</taxon>
        <taxon>Pocillopora</taxon>
    </lineage>
</organism>
<evidence type="ECO:0000313" key="3">
    <source>
        <dbReference type="Proteomes" id="UP000275408"/>
    </source>
</evidence>
<sequence length="687" mass="79397">MYKKLSCPPCLFGLCDEALPEVKSFSLSTQCHAEAFSPLAVIYYSDDPDEQLETLNTLVSECLERDGPLRKVRVTRPPAPWMKDPLIKEFQKKRDSARFTAHQTSTDAAWHECRSVRNKLKSAIRTARNAFIEKAFYSNKSRECKALRFDPDELNDFFATTAQRTLETRATPIEDLTCLIDNLPDVPSGSMRFQLSPVTSENVLQVIKNVRSDCSTGADQIPTRFIKMELDSRAVDMNETLVDSNLALNPAKTKCMLFSTPQMSSYHSLAERPIHLSVGDKPLERVHSTKLLGVHMTDTLKWDDHVKHLASSCYGVLAALRKIKNFTNYHLRKHLVECLVLSLLDFNDILFHPITDCLLKRLQHIQFAAVSFVFGHCVNKIDSILKLRWLPMKERREWHVLKAAHKRMLSPSDWLNSLDNLLGYLTVYWDGMLMLTGDINIDILRPSDHLTKRYQGILDLFELTQIVERPTRATRTSKTLIDHFITNHPQSDHDAIYACVNVRLPRFQPHYKFIRDIRNFNEDVFKEDFSTLPLSVIYYSDDPDEQLETPNTLISECLDRHVPLRKVRVTRPPALWMKDPLIEELQKKRDSARFTAHQTSTDAAWFEFCSVRNKLKSTIRTARKAFIEKAPYSNKSREVWKVIHRVLKPSARPLRFDRDELQRFLRDDCSENTRDSGDPNRGSHVPD</sequence>
<accession>A0A3M6U5K1</accession>
<comment type="caution">
    <text evidence="2">The sequence shown here is derived from an EMBL/GenBank/DDBJ whole genome shotgun (WGS) entry which is preliminary data.</text>
</comment>
<dbReference type="InterPro" id="IPR036691">
    <property type="entry name" value="Endo/exonu/phosph_ase_sf"/>
</dbReference>
<evidence type="ECO:0008006" key="4">
    <source>
        <dbReference type="Google" id="ProtNLM"/>
    </source>
</evidence>
<dbReference type="PANTHER" id="PTHR47510:SF3">
    <property type="entry name" value="ENDO_EXONUCLEASE_PHOSPHATASE DOMAIN-CONTAINING PROTEIN"/>
    <property type="match status" value="1"/>
</dbReference>
<dbReference type="EMBL" id="RCHS01002224">
    <property type="protein sequence ID" value="RMX48871.1"/>
    <property type="molecule type" value="Genomic_DNA"/>
</dbReference>
<reference evidence="2 3" key="1">
    <citation type="journal article" date="2018" name="Sci. Rep.">
        <title>Comparative analysis of the Pocillopora damicornis genome highlights role of immune system in coral evolution.</title>
        <authorList>
            <person name="Cunning R."/>
            <person name="Bay R.A."/>
            <person name="Gillette P."/>
            <person name="Baker A.C."/>
            <person name="Traylor-Knowles N."/>
        </authorList>
    </citation>
    <scope>NUCLEOTIDE SEQUENCE [LARGE SCALE GENOMIC DNA]</scope>
    <source>
        <strain evidence="2">RSMAS</strain>
        <tissue evidence="2">Whole animal</tissue>
    </source>
</reference>
<dbReference type="AlphaFoldDB" id="A0A3M6U5K1"/>
<dbReference type="OrthoDB" id="5960351at2759"/>
<evidence type="ECO:0000313" key="2">
    <source>
        <dbReference type="EMBL" id="RMX48871.1"/>
    </source>
</evidence>
<proteinExistence type="predicted"/>
<dbReference type="Proteomes" id="UP000275408">
    <property type="component" value="Unassembled WGS sequence"/>
</dbReference>
<gene>
    <name evidence="2" type="ORF">pdam_00013006</name>
</gene>
<evidence type="ECO:0000256" key="1">
    <source>
        <dbReference type="SAM" id="MobiDB-lite"/>
    </source>
</evidence>
<dbReference type="PANTHER" id="PTHR47510">
    <property type="entry name" value="REVERSE TRANSCRIPTASE DOMAIN-CONTAINING PROTEIN"/>
    <property type="match status" value="1"/>
</dbReference>
<keyword evidence="3" id="KW-1185">Reference proteome</keyword>
<dbReference type="SUPFAM" id="SSF56219">
    <property type="entry name" value="DNase I-like"/>
    <property type="match status" value="1"/>
</dbReference>
<feature type="region of interest" description="Disordered" evidence="1">
    <location>
        <begin position="667"/>
        <end position="687"/>
    </location>
</feature>
<name>A0A3M6U5K1_POCDA</name>
<feature type="non-terminal residue" evidence="2">
    <location>
        <position position="687"/>
    </location>
</feature>
<protein>
    <recommendedName>
        <fullName evidence="4">Endonuclease/exonuclease/phosphatase domain-containing protein</fullName>
    </recommendedName>
</protein>